<dbReference type="Proteomes" id="UP000188947">
    <property type="component" value="Unassembled WGS sequence"/>
</dbReference>
<evidence type="ECO:0008006" key="3">
    <source>
        <dbReference type="Google" id="ProtNLM"/>
    </source>
</evidence>
<organism evidence="1 2">
    <name type="scientific">Elizabethkingia meningoseptica</name>
    <name type="common">Chryseobacterium meningosepticum</name>
    <dbReference type="NCBI Taxonomy" id="238"/>
    <lineage>
        <taxon>Bacteria</taxon>
        <taxon>Pseudomonadati</taxon>
        <taxon>Bacteroidota</taxon>
        <taxon>Flavobacteriia</taxon>
        <taxon>Flavobacteriales</taxon>
        <taxon>Weeksellaceae</taxon>
        <taxon>Elizabethkingia</taxon>
    </lineage>
</organism>
<evidence type="ECO:0000313" key="1">
    <source>
        <dbReference type="EMBL" id="OOH93195.1"/>
    </source>
</evidence>
<protein>
    <recommendedName>
        <fullName evidence="3">GLPGLI family protein</fullName>
    </recommendedName>
</protein>
<accession>A0A1T3I6D8</accession>
<dbReference type="NCBIfam" id="TIGR01200">
    <property type="entry name" value="GLPGLI"/>
    <property type="match status" value="1"/>
</dbReference>
<dbReference type="InterPro" id="IPR005901">
    <property type="entry name" value="GLPGLI"/>
</dbReference>
<comment type="caution">
    <text evidence="1">The sequence shown here is derived from an EMBL/GenBank/DDBJ whole genome shotgun (WGS) entry which is preliminary data.</text>
</comment>
<dbReference type="STRING" id="238.BBD35_05485"/>
<dbReference type="OrthoDB" id="1440774at2"/>
<dbReference type="RefSeq" id="WP_070905101.1">
    <property type="nucleotide sequence ID" value="NZ_CP016378.1"/>
</dbReference>
<gene>
    <name evidence="1" type="ORF">BMF97_17150</name>
</gene>
<sequence length="255" mass="29854">MEKVFLFVYLFSGSLFWGQKISFDPVIKVTYDASLKLGENYKHNEKFVLLGNSSEFYFAANQNYLNDTGLYKEPEIGISTASISSYFQERIAKQENSFYIFLDVTDNKIKYEEKPNLKWVLYGETKVINGITCQMAATNKYGRRWIAYFAKDTYQLPIGPYKFSGLPGLILELYDTKDDYHFTLSGIEKNPKKFSFNLSSYKTYTKDKYLKAKYNLQFTVAAFPVMESEQNKYIQSLLDRKKKMYNNPIELKPFE</sequence>
<evidence type="ECO:0000313" key="2">
    <source>
        <dbReference type="Proteomes" id="UP000188947"/>
    </source>
</evidence>
<keyword evidence="2" id="KW-1185">Reference proteome</keyword>
<reference evidence="1 2" key="1">
    <citation type="submission" date="2016-11" db="EMBL/GenBank/DDBJ databases">
        <title>Genome sequence and comparative genomic analysis of clinical strain Elizabethkingia meningoseptica 61421 PRCM.</title>
        <authorList>
            <person name="Wang M."/>
            <person name="Hu S."/>
            <person name="Cao L."/>
            <person name="Jiang T."/>
            <person name="Zhou Y."/>
            <person name="Ming D."/>
        </authorList>
    </citation>
    <scope>NUCLEOTIDE SEQUENCE [LARGE SCALE GENOMIC DNA]</scope>
    <source>
        <strain evidence="1 2">61421 PRCM</strain>
    </source>
</reference>
<proteinExistence type="predicted"/>
<dbReference type="EMBL" id="MPOG01000019">
    <property type="protein sequence ID" value="OOH93195.1"/>
    <property type="molecule type" value="Genomic_DNA"/>
</dbReference>
<name>A0A1T3I6D8_ELIME</name>
<dbReference type="AlphaFoldDB" id="A0A1T3I6D8"/>